<gene>
    <name evidence="1" type="ORF">EJ377_03555</name>
</gene>
<organism evidence="1 2">
    <name type="scientific">Chryseobacterium arthrosphaerae</name>
    <dbReference type="NCBI Taxonomy" id="651561"/>
    <lineage>
        <taxon>Bacteria</taxon>
        <taxon>Pseudomonadati</taxon>
        <taxon>Bacteroidota</taxon>
        <taxon>Flavobacteriia</taxon>
        <taxon>Flavobacteriales</taxon>
        <taxon>Weeksellaceae</taxon>
        <taxon>Chryseobacterium group</taxon>
        <taxon>Chryseobacterium</taxon>
    </lineage>
</organism>
<protein>
    <submittedName>
        <fullName evidence="1">Uncharacterized protein</fullName>
    </submittedName>
</protein>
<dbReference type="Proteomes" id="UP000276953">
    <property type="component" value="Unassembled WGS sequence"/>
</dbReference>
<name>A0A3S0N5F8_9FLAO</name>
<accession>A0A3S0N5F8</accession>
<evidence type="ECO:0000313" key="1">
    <source>
        <dbReference type="EMBL" id="RTZ49560.1"/>
    </source>
</evidence>
<sequence>MRVGKMNAVNLKNGKDVFEFNNDSLKVLLNRRIKESTEYKIDEMEIGAGSMVKNIQLSIWKQPKSSQIIVHSMLVEKNLDSTQVDHKLRKMYKNLMLQKLKDL</sequence>
<comment type="caution">
    <text evidence="1">The sequence shown here is derived from an EMBL/GenBank/DDBJ whole genome shotgun (WGS) entry which is preliminary data.</text>
</comment>
<dbReference type="AlphaFoldDB" id="A0A3S0N5F8"/>
<reference evidence="1 2" key="1">
    <citation type="submission" date="2018-12" db="EMBL/GenBank/DDBJ databases">
        <title>Draft Genome Sequence of Chryseobacterium arthrosphaerae strain ED882-96 Isolated from the Blood of a Patient with Liver Cirrhosis in Taiwan.</title>
        <authorList>
            <person name="Lin J.-N."/>
            <person name="Lai C.-H."/>
            <person name="Yang C.-H."/>
            <person name="Huang Y.-H."/>
        </authorList>
    </citation>
    <scope>NUCLEOTIDE SEQUENCE [LARGE SCALE GENOMIC DNA]</scope>
    <source>
        <strain evidence="1 2">ED882-96</strain>
    </source>
</reference>
<proteinExistence type="predicted"/>
<evidence type="ECO:0000313" key="2">
    <source>
        <dbReference type="Proteomes" id="UP000276953"/>
    </source>
</evidence>
<dbReference type="EMBL" id="RYFC01000001">
    <property type="protein sequence ID" value="RTZ49560.1"/>
    <property type="molecule type" value="Genomic_DNA"/>
</dbReference>